<evidence type="ECO:0000313" key="3">
    <source>
        <dbReference type="Proteomes" id="UP000501568"/>
    </source>
</evidence>
<reference evidence="2 3" key="1">
    <citation type="submission" date="2020-02" db="EMBL/GenBank/DDBJ databases">
        <authorList>
            <person name="Zheng R.K."/>
            <person name="Sun C.M."/>
        </authorList>
    </citation>
    <scope>NUCLEOTIDE SEQUENCE [LARGE SCALE GENOMIC DNA]</scope>
    <source>
        <strain evidence="3">zrk23</strain>
    </source>
</reference>
<proteinExistence type="predicted"/>
<name>A0A6G6Y1Y4_9SPHN</name>
<dbReference type="Proteomes" id="UP000501568">
    <property type="component" value="Chromosome"/>
</dbReference>
<evidence type="ECO:0000259" key="1">
    <source>
        <dbReference type="Pfam" id="PF05117"/>
    </source>
</evidence>
<keyword evidence="3" id="KW-1185">Reference proteome</keyword>
<sequence length="148" mass="16521">MTNSNDNSDQPDTPWTFATGEREGIPMLLRVLADPPTEAMQAELPTLVLIQWPFESEDGRMPEEHELAQMVAFEEALVDGMDMGGWGVCVAVLTFGGTREWRCFTPDAERFQEGINEALVGQPVYPLKFAVFDDPAWMALREVQDAIA</sequence>
<dbReference type="RefSeq" id="WP_165325935.1">
    <property type="nucleotide sequence ID" value="NZ_CP049109.1"/>
</dbReference>
<dbReference type="EMBL" id="CP049109">
    <property type="protein sequence ID" value="QIG78935.1"/>
    <property type="molecule type" value="Genomic_DNA"/>
</dbReference>
<accession>A0A6G6Y1Y4</accession>
<organism evidence="2 3">
    <name type="scientific">Stakelama tenebrarum</name>
    <dbReference type="NCBI Taxonomy" id="2711215"/>
    <lineage>
        <taxon>Bacteria</taxon>
        <taxon>Pseudomonadati</taxon>
        <taxon>Pseudomonadota</taxon>
        <taxon>Alphaproteobacteria</taxon>
        <taxon>Sphingomonadales</taxon>
        <taxon>Sphingomonadaceae</taxon>
        <taxon>Stakelama</taxon>
    </lineage>
</organism>
<protein>
    <submittedName>
        <fullName evidence="2">DUF695 domain-containing protein</fullName>
    </submittedName>
</protein>
<gene>
    <name evidence="2" type="ORF">G5C33_03465</name>
</gene>
<dbReference type="Pfam" id="PF05117">
    <property type="entry name" value="DUF695"/>
    <property type="match status" value="1"/>
</dbReference>
<dbReference type="InterPro" id="IPR016097">
    <property type="entry name" value="DUF695"/>
</dbReference>
<dbReference type="KEGG" id="spzr:G5C33_03465"/>
<evidence type="ECO:0000313" key="2">
    <source>
        <dbReference type="EMBL" id="QIG78935.1"/>
    </source>
</evidence>
<feature type="domain" description="DUF695" evidence="1">
    <location>
        <begin position="15"/>
        <end position="138"/>
    </location>
</feature>
<dbReference type="AlphaFoldDB" id="A0A6G6Y1Y4"/>